<feature type="region of interest" description="Disordered" evidence="2">
    <location>
        <begin position="573"/>
        <end position="595"/>
    </location>
</feature>
<feature type="coiled-coil region" evidence="1">
    <location>
        <begin position="622"/>
        <end position="653"/>
    </location>
</feature>
<feature type="compositionally biased region" description="Low complexity" evidence="2">
    <location>
        <begin position="382"/>
        <end position="402"/>
    </location>
</feature>
<keyword evidence="4" id="KW-1185">Reference proteome</keyword>
<reference evidence="3" key="2">
    <citation type="submission" date="2022-01" db="EMBL/GenBank/DDBJ databases">
        <authorList>
            <person name="Yamashiro T."/>
            <person name="Shiraishi A."/>
            <person name="Satake H."/>
            <person name="Nakayama K."/>
        </authorList>
    </citation>
    <scope>NUCLEOTIDE SEQUENCE</scope>
</reference>
<evidence type="ECO:0000313" key="3">
    <source>
        <dbReference type="EMBL" id="GJT97342.1"/>
    </source>
</evidence>
<reference evidence="3" key="1">
    <citation type="journal article" date="2022" name="Int. J. Mol. Sci.">
        <title>Draft Genome of Tanacetum Coccineum: Genomic Comparison of Closely Related Tanacetum-Family Plants.</title>
        <authorList>
            <person name="Yamashiro T."/>
            <person name="Shiraishi A."/>
            <person name="Nakayama K."/>
            <person name="Satake H."/>
        </authorList>
    </citation>
    <scope>NUCLEOTIDE SEQUENCE</scope>
</reference>
<gene>
    <name evidence="3" type="ORF">Tco_1092860</name>
</gene>
<dbReference type="PANTHER" id="PTHR11439">
    <property type="entry name" value="GAG-POL-RELATED RETROTRANSPOSON"/>
    <property type="match status" value="1"/>
</dbReference>
<feature type="compositionally biased region" description="Basic and acidic residues" evidence="2">
    <location>
        <begin position="767"/>
        <end position="777"/>
    </location>
</feature>
<feature type="compositionally biased region" description="Polar residues" evidence="2">
    <location>
        <begin position="411"/>
        <end position="423"/>
    </location>
</feature>
<feature type="compositionally biased region" description="Basic and acidic residues" evidence="2">
    <location>
        <begin position="575"/>
        <end position="595"/>
    </location>
</feature>
<evidence type="ECO:0000313" key="4">
    <source>
        <dbReference type="Proteomes" id="UP001151760"/>
    </source>
</evidence>
<feature type="region of interest" description="Disordered" evidence="2">
    <location>
        <begin position="379"/>
        <end position="453"/>
    </location>
</feature>
<dbReference type="Proteomes" id="UP001151760">
    <property type="component" value="Unassembled WGS sequence"/>
</dbReference>
<comment type="caution">
    <text evidence="3">The sequence shown here is derived from an EMBL/GenBank/DDBJ whole genome shotgun (WGS) entry which is preliminary data.</text>
</comment>
<evidence type="ECO:0000256" key="1">
    <source>
        <dbReference type="SAM" id="Coils"/>
    </source>
</evidence>
<feature type="region of interest" description="Disordered" evidence="2">
    <location>
        <begin position="767"/>
        <end position="800"/>
    </location>
</feature>
<proteinExistence type="predicted"/>
<name>A0ABQ5IDG9_9ASTR</name>
<dbReference type="CDD" id="cd09272">
    <property type="entry name" value="RNase_HI_RT_Ty1"/>
    <property type="match status" value="1"/>
</dbReference>
<keyword evidence="1" id="KW-0175">Coiled coil</keyword>
<feature type="compositionally biased region" description="Basic residues" evidence="2">
    <location>
        <begin position="778"/>
        <end position="794"/>
    </location>
</feature>
<sequence>MGLGVSSFNLEAYSNSDYAGANLDRKSTTGGCQFLGRRLISWQCKKQTIVATSTTEAEYVAAANCCGKVLWIQNQMLDYGFNFMNTKIYIDNESTLCIVKNPVFHSKIKHIEIRHHFIRDAYEKKLIQILKIHTDDNVAELLTKAFDVNRLRATYGVELVSAASLVNTARPTLSTSRFGYYMETNKLVLPGKVGAAMHKVGAARQKFMLLVTVTTVVNDEKQIHATIDSKAVVVTKASIRSSLLLNDADGTACLTNEAIFQNLALMGYEGELNKLTFQKALFSPQWKYLIHTILHCLSSKSTSWNEFSTNIASAVICLATNQKFNFSKLIFDGMLRNLDTSKKKFLISHSKGFLKHVQERCKVSGKVTPLFDYMLVPHQAPEGEGSEQPTEPQQTPVPTQPSIGDQPLVIASSTSHDTTQNSRDSLEGTNRSKRDPVQPSHDSPLSGDHTSEKVEGGLNLEELFVLCTNLSNRVLTLETSKDAQAAEILKLKDQIKKLKRKCKPSISHHRAWLKSVKRLSMKKRLGRKESVSKQGRKNAKLEPTLDAFDDLDVDGGSAEELVSTVVPKTVSTARPDVDAARKEDKEKAKEKGVSIKDIKDSSKPIRSILTLKPLPTIDPKDKEIARQLQVDLQAEVERERQREEEASKAAIAETYDEVQAGIDADALFAAKLQQEEIEEYTIEERAKFLAETIVAQRKFRAVQRSVEIRNRPPTKSQLRNLMMTCLKNTGGYKHSQLKAKTFAEIQEAAGVHKQKIIEEPNSTNVEIKQEGHEESIKKRPGRRLKMKATKKSKRQKTDADLEEEEQLKAFLKIVPDEEGIIDMKSWRRGFQLLTGNQNSMILTDMEQSASTTESLDLMEVLEGVDLVLWGDLRIMFDANAEDELWHNQERWNLKSRDLYENCGVHTLILEDGTEIHMLAERKYPIIKETLERMLSLRLVAGTASKDAYTLLRFIQKQIDEYGSHDGGEKDL</sequence>
<dbReference type="EMBL" id="BQNB010020569">
    <property type="protein sequence ID" value="GJT97342.1"/>
    <property type="molecule type" value="Genomic_DNA"/>
</dbReference>
<dbReference type="PANTHER" id="PTHR11439:SF495">
    <property type="entry name" value="REVERSE TRANSCRIPTASE, RNA-DEPENDENT DNA POLYMERASE-RELATED"/>
    <property type="match status" value="1"/>
</dbReference>
<evidence type="ECO:0000256" key="2">
    <source>
        <dbReference type="SAM" id="MobiDB-lite"/>
    </source>
</evidence>
<feature type="compositionally biased region" description="Basic and acidic residues" evidence="2">
    <location>
        <begin position="424"/>
        <end position="436"/>
    </location>
</feature>
<protein>
    <submittedName>
        <fullName evidence="3">Uncharacterized protein</fullName>
    </submittedName>
</protein>
<organism evidence="3 4">
    <name type="scientific">Tanacetum coccineum</name>
    <dbReference type="NCBI Taxonomy" id="301880"/>
    <lineage>
        <taxon>Eukaryota</taxon>
        <taxon>Viridiplantae</taxon>
        <taxon>Streptophyta</taxon>
        <taxon>Embryophyta</taxon>
        <taxon>Tracheophyta</taxon>
        <taxon>Spermatophyta</taxon>
        <taxon>Magnoliopsida</taxon>
        <taxon>eudicotyledons</taxon>
        <taxon>Gunneridae</taxon>
        <taxon>Pentapetalae</taxon>
        <taxon>asterids</taxon>
        <taxon>campanulids</taxon>
        <taxon>Asterales</taxon>
        <taxon>Asteraceae</taxon>
        <taxon>Asteroideae</taxon>
        <taxon>Anthemideae</taxon>
        <taxon>Anthemidinae</taxon>
        <taxon>Tanacetum</taxon>
    </lineage>
</organism>
<accession>A0ABQ5IDG9</accession>